<evidence type="ECO:0000256" key="1">
    <source>
        <dbReference type="ARBA" id="ARBA00010701"/>
    </source>
</evidence>
<dbReference type="EMBL" id="OA572625">
    <property type="protein sequence ID" value="CAD7204562.1"/>
    <property type="molecule type" value="Genomic_DNA"/>
</dbReference>
<proteinExistence type="inferred from homology"/>
<accession>A0A7R8VW39</accession>
<keyword evidence="5" id="KW-0443">Lipid metabolism</keyword>
<evidence type="ECO:0000256" key="3">
    <source>
        <dbReference type="ARBA" id="ARBA00022801"/>
    </source>
</evidence>
<gene>
    <name evidence="8" type="ORF">TDIB3V08_LOCUS10719</name>
</gene>
<evidence type="ECO:0000259" key="7">
    <source>
        <dbReference type="Pfam" id="PF00561"/>
    </source>
</evidence>
<feature type="domain" description="AB hydrolase-1" evidence="7">
    <location>
        <begin position="56"/>
        <end position="337"/>
    </location>
</feature>
<dbReference type="InterPro" id="IPR029058">
    <property type="entry name" value="AB_hydrolase_fold"/>
</dbReference>
<keyword evidence="2" id="KW-0732">Signal</keyword>
<evidence type="ECO:0000256" key="6">
    <source>
        <dbReference type="ARBA" id="ARBA00023180"/>
    </source>
</evidence>
<dbReference type="SUPFAM" id="SSF53474">
    <property type="entry name" value="alpha/beta-Hydrolases"/>
    <property type="match status" value="2"/>
</dbReference>
<dbReference type="Pfam" id="PF00561">
    <property type="entry name" value="Abhydrolase_1"/>
    <property type="match status" value="1"/>
</dbReference>
<name>A0A7R8VW39_TIMDO</name>
<dbReference type="InterPro" id="IPR000073">
    <property type="entry name" value="AB_hydrolase_1"/>
</dbReference>
<sequence length="522" mass="58398">MFAKSSWQQYFLELERGADLAHVPDSHRCPSHESGCVAASPCVLFDGERSRSDLAKLGYILADAGFDVWLGNYRGNSYSNQHISLDTDSADYWDFSWHENGFYDLPAMIDHIRSQTGQDKIFYIGHSMGTTGFYVMGSMRPEYNDKIRAMFSLAPIAYMSHMTSPFLQLISKYITELQVLRALIGFNEFSPNSEFLAEAGQLTCSDEAPTQSVCGNIVFLFTGFDSQQLNETMLPVILGHTPAGASTRQIIHYGQEVKSGYFRQYDHGSLENVLKYGSLDPPDYDLSKVNAPVALHYSNNDWLASPTDVDALESELPNVIGKFLVPLDQFNHIDYLWAIDAKTLVLRALIGFNEFSPNSEFLAEAGQLTCSDEAPTQSVCGNIVFLFTGFDSQQLNETMLPVILGHTPAGASTRQIIHYGQEVKSGYFRQYDHGSLENVLKYGSLDPPDYDLSKVNAPVALHYSNNDWLASPTDVDALESELPNVIGKFLVPLDQFNHIDYLWAIDAKTLVYDTVISIMRQY</sequence>
<organism evidence="8">
    <name type="scientific">Timema douglasi</name>
    <name type="common">Walking stick</name>
    <dbReference type="NCBI Taxonomy" id="61478"/>
    <lineage>
        <taxon>Eukaryota</taxon>
        <taxon>Metazoa</taxon>
        <taxon>Ecdysozoa</taxon>
        <taxon>Arthropoda</taxon>
        <taxon>Hexapoda</taxon>
        <taxon>Insecta</taxon>
        <taxon>Pterygota</taxon>
        <taxon>Neoptera</taxon>
        <taxon>Polyneoptera</taxon>
        <taxon>Phasmatodea</taxon>
        <taxon>Timematodea</taxon>
        <taxon>Timematoidea</taxon>
        <taxon>Timematidae</taxon>
        <taxon>Timema</taxon>
    </lineage>
</organism>
<evidence type="ECO:0000256" key="5">
    <source>
        <dbReference type="ARBA" id="ARBA00023098"/>
    </source>
</evidence>
<keyword evidence="4" id="KW-0442">Lipid degradation</keyword>
<evidence type="ECO:0000256" key="2">
    <source>
        <dbReference type="ARBA" id="ARBA00022729"/>
    </source>
</evidence>
<dbReference type="GO" id="GO:0016787">
    <property type="term" value="F:hydrolase activity"/>
    <property type="evidence" value="ECO:0007669"/>
    <property type="project" value="UniProtKB-KW"/>
</dbReference>
<dbReference type="AlphaFoldDB" id="A0A7R8VW39"/>
<evidence type="ECO:0000256" key="4">
    <source>
        <dbReference type="ARBA" id="ARBA00022963"/>
    </source>
</evidence>
<keyword evidence="3" id="KW-0378">Hydrolase</keyword>
<reference evidence="8" key="1">
    <citation type="submission" date="2020-11" db="EMBL/GenBank/DDBJ databases">
        <authorList>
            <person name="Tran Van P."/>
        </authorList>
    </citation>
    <scope>NUCLEOTIDE SEQUENCE</scope>
</reference>
<dbReference type="FunFam" id="3.40.50.1820:FF:000021">
    <property type="entry name" value="Lipase"/>
    <property type="match status" value="1"/>
</dbReference>
<dbReference type="Gene3D" id="3.40.50.1820">
    <property type="entry name" value="alpha/beta hydrolase"/>
    <property type="match status" value="2"/>
</dbReference>
<comment type="similarity">
    <text evidence="1">Belongs to the AB hydrolase superfamily. Lipase family.</text>
</comment>
<dbReference type="GO" id="GO:0016042">
    <property type="term" value="P:lipid catabolic process"/>
    <property type="evidence" value="ECO:0007669"/>
    <property type="project" value="UniProtKB-KW"/>
</dbReference>
<protein>
    <recommendedName>
        <fullName evidence="7">AB hydrolase-1 domain-containing protein</fullName>
    </recommendedName>
</protein>
<evidence type="ECO:0000313" key="8">
    <source>
        <dbReference type="EMBL" id="CAD7204562.1"/>
    </source>
</evidence>
<keyword evidence="6" id="KW-0325">Glycoprotein</keyword>
<dbReference type="PANTHER" id="PTHR11005">
    <property type="entry name" value="LYSOSOMAL ACID LIPASE-RELATED"/>
    <property type="match status" value="1"/>
</dbReference>